<dbReference type="InterPro" id="IPR029035">
    <property type="entry name" value="DHS-like_NAD/FAD-binding_dom"/>
</dbReference>
<keyword evidence="7 13" id="KW-0479">Metal-binding</keyword>
<name>A0A2V2N833_9EURY</name>
<keyword evidence="10 13" id="KW-0786">Thiamine pyrophosphate</keyword>
<dbReference type="SUPFAM" id="SSF52467">
    <property type="entry name" value="DHS-like NAD/FAD-binding domain"/>
    <property type="match status" value="1"/>
</dbReference>
<comment type="catalytic activity">
    <reaction evidence="12 13">
        <text>2 pyruvate + H(+) = (2S)-2-acetolactate + CO2</text>
        <dbReference type="Rhea" id="RHEA:25249"/>
        <dbReference type="ChEBI" id="CHEBI:15361"/>
        <dbReference type="ChEBI" id="CHEBI:15378"/>
        <dbReference type="ChEBI" id="CHEBI:16526"/>
        <dbReference type="ChEBI" id="CHEBI:58476"/>
        <dbReference type="EC" id="2.2.1.6"/>
    </reaction>
</comment>
<dbReference type="GO" id="GO:0030976">
    <property type="term" value="F:thiamine pyrophosphate binding"/>
    <property type="evidence" value="ECO:0007669"/>
    <property type="project" value="UniProtKB-UniRule"/>
</dbReference>
<evidence type="ECO:0000256" key="12">
    <source>
        <dbReference type="ARBA" id="ARBA00048670"/>
    </source>
</evidence>
<evidence type="ECO:0000256" key="7">
    <source>
        <dbReference type="ARBA" id="ARBA00022723"/>
    </source>
</evidence>
<dbReference type="OrthoDB" id="6837at2157"/>
<dbReference type="GO" id="GO:0000287">
    <property type="term" value="F:magnesium ion binding"/>
    <property type="evidence" value="ECO:0007669"/>
    <property type="project" value="UniProtKB-UniRule"/>
</dbReference>
<dbReference type="Pfam" id="PF00205">
    <property type="entry name" value="TPP_enzyme_M"/>
    <property type="match status" value="1"/>
</dbReference>
<feature type="domain" description="Thiamine pyrophosphate enzyme N-terminal TPP-binding" evidence="16">
    <location>
        <begin position="3"/>
        <end position="116"/>
    </location>
</feature>
<feature type="domain" description="Thiamine pyrophosphate enzyme TPP-binding" evidence="15">
    <location>
        <begin position="386"/>
        <end position="532"/>
    </location>
</feature>
<dbReference type="GO" id="GO:0005948">
    <property type="term" value="C:acetolactate synthase complex"/>
    <property type="evidence" value="ECO:0007669"/>
    <property type="project" value="TreeGrafter"/>
</dbReference>
<evidence type="ECO:0000256" key="1">
    <source>
        <dbReference type="ARBA" id="ARBA00004974"/>
    </source>
</evidence>
<keyword evidence="8" id="KW-0274">FAD</keyword>
<dbReference type="GO" id="GO:0050660">
    <property type="term" value="F:flavin adenine dinucleotide binding"/>
    <property type="evidence" value="ECO:0007669"/>
    <property type="project" value="InterPro"/>
</dbReference>
<dbReference type="UniPathway" id="UPA00047">
    <property type="reaction ID" value="UER00055"/>
</dbReference>
<evidence type="ECO:0000313" key="17">
    <source>
        <dbReference type="EMBL" id="PWR72668.1"/>
    </source>
</evidence>
<evidence type="ECO:0000256" key="11">
    <source>
        <dbReference type="ARBA" id="ARBA00023304"/>
    </source>
</evidence>
<evidence type="ECO:0000259" key="15">
    <source>
        <dbReference type="Pfam" id="PF02775"/>
    </source>
</evidence>
<dbReference type="InterPro" id="IPR012846">
    <property type="entry name" value="Acetolactate_synth_lsu"/>
</dbReference>
<keyword evidence="11 13" id="KW-0100">Branched-chain amino acid biosynthesis</keyword>
<dbReference type="EC" id="2.2.1.6" evidence="13"/>
<dbReference type="CDD" id="cd07035">
    <property type="entry name" value="TPP_PYR_POX_like"/>
    <property type="match status" value="1"/>
</dbReference>
<evidence type="ECO:0000259" key="14">
    <source>
        <dbReference type="Pfam" id="PF00205"/>
    </source>
</evidence>
<dbReference type="InterPro" id="IPR012000">
    <property type="entry name" value="Thiamin_PyroP_enz_cen_dom"/>
</dbReference>
<dbReference type="InterPro" id="IPR012001">
    <property type="entry name" value="Thiamin_PyroP_enz_TPP-bd_dom"/>
</dbReference>
<dbReference type="CDD" id="cd02015">
    <property type="entry name" value="TPP_AHAS"/>
    <property type="match status" value="1"/>
</dbReference>
<evidence type="ECO:0000256" key="6">
    <source>
        <dbReference type="ARBA" id="ARBA00022679"/>
    </source>
</evidence>
<protein>
    <recommendedName>
        <fullName evidence="13">Acetolactate synthase</fullName>
        <ecNumber evidence="13">2.2.1.6</ecNumber>
    </recommendedName>
</protein>
<dbReference type="FunFam" id="3.40.50.970:FF:000016">
    <property type="entry name" value="Acetolactate synthase"/>
    <property type="match status" value="1"/>
</dbReference>
<keyword evidence="9 13" id="KW-0460">Magnesium</keyword>
<comment type="cofactor">
    <cofactor evidence="13">
        <name>Mg(2+)</name>
        <dbReference type="ChEBI" id="CHEBI:18420"/>
    </cofactor>
    <text evidence="13">Binds 1 Mg(2+) ion per subunit.</text>
</comment>
<evidence type="ECO:0000256" key="4">
    <source>
        <dbReference type="ARBA" id="ARBA00022605"/>
    </source>
</evidence>
<keyword evidence="18" id="KW-1185">Reference proteome</keyword>
<keyword evidence="5" id="KW-0285">Flavoprotein</keyword>
<comment type="similarity">
    <text evidence="3 13">Belongs to the TPP enzyme family.</text>
</comment>
<gene>
    <name evidence="17" type="primary">ilvB</name>
    <name evidence="17" type="ORF">DK846_06815</name>
</gene>
<dbReference type="Proteomes" id="UP000245657">
    <property type="component" value="Unassembled WGS sequence"/>
</dbReference>
<dbReference type="AlphaFoldDB" id="A0A2V2N833"/>
<keyword evidence="4 13" id="KW-0028">Amino-acid biosynthesis</keyword>
<dbReference type="GO" id="GO:0044272">
    <property type="term" value="P:sulfur compound biosynthetic process"/>
    <property type="evidence" value="ECO:0007669"/>
    <property type="project" value="UniProtKB-ARBA"/>
</dbReference>
<accession>A0A2V2N833</accession>
<comment type="caution">
    <text evidence="17">The sequence shown here is derived from an EMBL/GenBank/DDBJ whole genome shotgun (WGS) entry which is preliminary data.</text>
</comment>
<evidence type="ECO:0000256" key="13">
    <source>
        <dbReference type="RuleBase" id="RU003591"/>
    </source>
</evidence>
<dbReference type="FunFam" id="3.40.50.1220:FF:000008">
    <property type="entry name" value="Acetolactate synthase"/>
    <property type="match status" value="1"/>
</dbReference>
<evidence type="ECO:0000256" key="2">
    <source>
        <dbReference type="ARBA" id="ARBA00005025"/>
    </source>
</evidence>
<evidence type="ECO:0000313" key="18">
    <source>
        <dbReference type="Proteomes" id="UP000245657"/>
    </source>
</evidence>
<dbReference type="Gene3D" id="3.40.50.970">
    <property type="match status" value="2"/>
</dbReference>
<dbReference type="Pfam" id="PF02775">
    <property type="entry name" value="TPP_enzyme_C"/>
    <property type="match status" value="1"/>
</dbReference>
<dbReference type="GO" id="GO:0009099">
    <property type="term" value="P:L-valine biosynthetic process"/>
    <property type="evidence" value="ECO:0007669"/>
    <property type="project" value="UniProtKB-UniPathway"/>
</dbReference>
<evidence type="ECO:0000256" key="3">
    <source>
        <dbReference type="ARBA" id="ARBA00007812"/>
    </source>
</evidence>
<dbReference type="InterPro" id="IPR045229">
    <property type="entry name" value="TPP_enz"/>
</dbReference>
<dbReference type="GeneID" id="97548648"/>
<evidence type="ECO:0000256" key="8">
    <source>
        <dbReference type="ARBA" id="ARBA00022827"/>
    </source>
</evidence>
<comment type="cofactor">
    <cofactor evidence="13">
        <name>thiamine diphosphate</name>
        <dbReference type="ChEBI" id="CHEBI:58937"/>
    </cofactor>
    <text evidence="13">Binds 1 thiamine pyrophosphate per subunit.</text>
</comment>
<sequence>MRTGAKILLDSLEFQGVETIFGYPGATVLPIYDELPKSGIRHILVRHEQAAAHAADGYARAGGGAGVCLATSGPGACNLVTGIATAYMDSIPVIAITGQVPTDQIGNQSFQEANITEITRPVTKQNYLVTKTADLAKTVSQAFSVAMTGRPGPVLIDIPKDVSTGLVSEEKQIGLRTKIIQEKQIDPNTRRLCVKAVEMISNAETPIILAGGGVISSHASEEIQILANRFGIPVTTTLLGIGTIPSDNPLNLGMIGMHGTIAANHAVDTCDLLIAIGTRFSDRSCGTGGLFAPHAAVIHVDIDPGEIGKNRTVDLSLIGDAKDILQEIIRKIRRLRTTIAWRDQINIWKHQADLSPISESNGLYPQQVIRTLASILKGRGIIVSEVGQNQMWTAQNYRFQRPRSFLTSGGLGTMGFGLPAAMGASFACPDQQICTIAGDGSLQMNIQEFATLAEYKIPVKILVLNNQYLGMVRQWQELFYARRYSFTELPSIEFTKIAAAYGIEGVRVDSPEEIPEAIKDAFTTKGPFLIDFRILREENVFPMVPAGAKATEMIFKNTG</sequence>
<dbReference type="EMBL" id="QGMY01000006">
    <property type="protein sequence ID" value="PWR72668.1"/>
    <property type="molecule type" value="Genomic_DNA"/>
</dbReference>
<comment type="pathway">
    <text evidence="2 13">Amino-acid biosynthesis; L-valine biosynthesis; L-valine from pyruvate: step 1/4.</text>
</comment>
<dbReference type="Pfam" id="PF02776">
    <property type="entry name" value="TPP_enzyme_N"/>
    <property type="match status" value="1"/>
</dbReference>
<dbReference type="PANTHER" id="PTHR18968:SF13">
    <property type="entry name" value="ACETOLACTATE SYNTHASE CATALYTIC SUBUNIT, MITOCHONDRIAL"/>
    <property type="match status" value="1"/>
</dbReference>
<reference evidence="17 18" key="1">
    <citation type="submission" date="2018-05" db="EMBL/GenBank/DDBJ databases">
        <title>Draft genome of Methanospirillum lacunae Ki8-1.</title>
        <authorList>
            <person name="Dueholm M.S."/>
            <person name="Nielsen P.H."/>
            <person name="Bakmann L.F."/>
            <person name="Otzen D.E."/>
        </authorList>
    </citation>
    <scope>NUCLEOTIDE SEQUENCE [LARGE SCALE GENOMIC DNA]</scope>
    <source>
        <strain evidence="17 18">Ki8-1</strain>
    </source>
</reference>
<organism evidence="17 18">
    <name type="scientific">Methanospirillum lacunae</name>
    <dbReference type="NCBI Taxonomy" id="668570"/>
    <lineage>
        <taxon>Archaea</taxon>
        <taxon>Methanobacteriati</taxon>
        <taxon>Methanobacteriota</taxon>
        <taxon>Stenosarchaea group</taxon>
        <taxon>Methanomicrobia</taxon>
        <taxon>Methanomicrobiales</taxon>
        <taxon>Methanospirillaceae</taxon>
        <taxon>Methanospirillum</taxon>
    </lineage>
</organism>
<keyword evidence="6 13" id="KW-0808">Transferase</keyword>
<proteinExistence type="inferred from homology"/>
<dbReference type="FunFam" id="3.40.50.970:FF:000007">
    <property type="entry name" value="Acetolactate synthase"/>
    <property type="match status" value="1"/>
</dbReference>
<dbReference type="InterPro" id="IPR039368">
    <property type="entry name" value="AHAS_TPP"/>
</dbReference>
<evidence type="ECO:0000256" key="5">
    <source>
        <dbReference type="ARBA" id="ARBA00022630"/>
    </source>
</evidence>
<dbReference type="Gene3D" id="3.40.50.1220">
    <property type="entry name" value="TPP-binding domain"/>
    <property type="match status" value="1"/>
</dbReference>
<dbReference type="InterPro" id="IPR011766">
    <property type="entry name" value="TPP_enzyme_TPP-bd"/>
</dbReference>
<dbReference type="GO" id="GO:0009097">
    <property type="term" value="P:isoleucine biosynthetic process"/>
    <property type="evidence" value="ECO:0007669"/>
    <property type="project" value="UniProtKB-UniPathway"/>
</dbReference>
<evidence type="ECO:0000259" key="16">
    <source>
        <dbReference type="Pfam" id="PF02776"/>
    </source>
</evidence>
<feature type="domain" description="Thiamine pyrophosphate enzyme central" evidence="14">
    <location>
        <begin position="195"/>
        <end position="328"/>
    </location>
</feature>
<evidence type="ECO:0000256" key="9">
    <source>
        <dbReference type="ARBA" id="ARBA00022842"/>
    </source>
</evidence>
<comment type="pathway">
    <text evidence="1 13">Amino-acid biosynthesis; L-isoleucine biosynthesis; L-isoleucine from 2-oxobutanoate: step 1/4.</text>
</comment>
<dbReference type="SUPFAM" id="SSF52518">
    <property type="entry name" value="Thiamin diphosphate-binding fold (THDP-binding)"/>
    <property type="match status" value="2"/>
</dbReference>
<dbReference type="PANTHER" id="PTHR18968">
    <property type="entry name" value="THIAMINE PYROPHOSPHATE ENZYMES"/>
    <property type="match status" value="1"/>
</dbReference>
<dbReference type="GO" id="GO:0003984">
    <property type="term" value="F:acetolactate synthase activity"/>
    <property type="evidence" value="ECO:0007669"/>
    <property type="project" value="UniProtKB-EC"/>
</dbReference>
<dbReference type="UniPathway" id="UPA00049">
    <property type="reaction ID" value="UER00059"/>
</dbReference>
<dbReference type="RefSeq" id="WP_109968179.1">
    <property type="nucleotide sequence ID" value="NZ_CP176093.1"/>
</dbReference>
<dbReference type="InterPro" id="IPR029061">
    <property type="entry name" value="THDP-binding"/>
</dbReference>
<evidence type="ECO:0000256" key="10">
    <source>
        <dbReference type="ARBA" id="ARBA00023052"/>
    </source>
</evidence>
<dbReference type="NCBIfam" id="TIGR00118">
    <property type="entry name" value="acolac_lg"/>
    <property type="match status" value="1"/>
</dbReference>